<comment type="subunit">
    <text evidence="4">Homodimer.</text>
</comment>
<dbReference type="InterPro" id="IPR001406">
    <property type="entry name" value="PsdUridine_synth_TruA"/>
</dbReference>
<dbReference type="EMBL" id="PYGF01000003">
    <property type="protein sequence ID" value="PSL05675.1"/>
    <property type="molecule type" value="Genomic_DNA"/>
</dbReference>
<dbReference type="NCBIfam" id="TIGR00071">
    <property type="entry name" value="hisT_truA"/>
    <property type="match status" value="1"/>
</dbReference>
<dbReference type="GO" id="GO:0160147">
    <property type="term" value="F:tRNA pseudouridine(38-40) synthase activity"/>
    <property type="evidence" value="ECO:0007669"/>
    <property type="project" value="UniProtKB-EC"/>
</dbReference>
<dbReference type="HAMAP" id="MF_00171">
    <property type="entry name" value="TruA"/>
    <property type="match status" value="1"/>
</dbReference>
<keyword evidence="3 4" id="KW-0413">Isomerase</keyword>
<dbReference type="InterPro" id="IPR020103">
    <property type="entry name" value="PsdUridine_synth_cat_dom_sf"/>
</dbReference>
<dbReference type="Gene3D" id="3.30.70.660">
    <property type="entry name" value="Pseudouridine synthase I, catalytic domain, C-terminal subdomain"/>
    <property type="match status" value="1"/>
</dbReference>
<comment type="caution">
    <text evidence="4">Lacks conserved residue(s) required for the propagation of feature annotation.</text>
</comment>
<feature type="domain" description="Pseudouridine synthase I TruA alpha/beta" evidence="8">
    <location>
        <begin position="148"/>
        <end position="258"/>
    </location>
</feature>
<dbReference type="SUPFAM" id="SSF55120">
    <property type="entry name" value="Pseudouridine synthase"/>
    <property type="match status" value="1"/>
</dbReference>
<dbReference type="AlphaFoldDB" id="A0A2P8E883"/>
<dbReference type="RefSeq" id="WP_106566727.1">
    <property type="nucleotide sequence ID" value="NZ_JAUVYL010000014.1"/>
</dbReference>
<dbReference type="EC" id="5.4.99.12" evidence="4"/>
<evidence type="ECO:0000259" key="8">
    <source>
        <dbReference type="Pfam" id="PF01416"/>
    </source>
</evidence>
<dbReference type="Pfam" id="PF01416">
    <property type="entry name" value="PseudoU_synth_1"/>
    <property type="match status" value="1"/>
</dbReference>
<evidence type="ECO:0000256" key="6">
    <source>
        <dbReference type="PIRSR" id="PIRSR001430-2"/>
    </source>
</evidence>
<comment type="function">
    <text evidence="4">Formation of pseudouridine at positions 38, 39 and 40 in the anticodon stem and loop of transfer RNAs.</text>
</comment>
<dbReference type="InterPro" id="IPR020094">
    <property type="entry name" value="TruA/RsuA/RluB/E/F_N"/>
</dbReference>
<evidence type="ECO:0000256" key="4">
    <source>
        <dbReference type="HAMAP-Rule" id="MF_00171"/>
    </source>
</evidence>
<evidence type="ECO:0000256" key="1">
    <source>
        <dbReference type="ARBA" id="ARBA00009375"/>
    </source>
</evidence>
<evidence type="ECO:0000256" key="3">
    <source>
        <dbReference type="ARBA" id="ARBA00023235"/>
    </source>
</evidence>
<comment type="similarity">
    <text evidence="1 4 7">Belongs to the tRNA pseudouridine synthase TruA family.</text>
</comment>
<gene>
    <name evidence="4" type="primary">truA</name>
    <name evidence="9" type="ORF">CLV48_103190</name>
</gene>
<dbReference type="OrthoDB" id="9811823at2"/>
<proteinExistence type="inferred from homology"/>
<dbReference type="PANTHER" id="PTHR11142">
    <property type="entry name" value="PSEUDOURIDYLATE SYNTHASE"/>
    <property type="match status" value="1"/>
</dbReference>
<keyword evidence="10" id="KW-1185">Reference proteome</keyword>
<organism evidence="9 10">
    <name type="scientific">Cecembia rubra</name>
    <dbReference type="NCBI Taxonomy" id="1485585"/>
    <lineage>
        <taxon>Bacteria</taxon>
        <taxon>Pseudomonadati</taxon>
        <taxon>Bacteroidota</taxon>
        <taxon>Cytophagia</taxon>
        <taxon>Cytophagales</taxon>
        <taxon>Cyclobacteriaceae</taxon>
        <taxon>Cecembia</taxon>
    </lineage>
</organism>
<reference evidence="9 10" key="1">
    <citation type="submission" date="2018-03" db="EMBL/GenBank/DDBJ databases">
        <title>Genomic Encyclopedia of Archaeal and Bacterial Type Strains, Phase II (KMG-II): from individual species to whole genera.</title>
        <authorList>
            <person name="Goeker M."/>
        </authorList>
    </citation>
    <scope>NUCLEOTIDE SEQUENCE [LARGE SCALE GENOMIC DNA]</scope>
    <source>
        <strain evidence="9 10">DSM 28057</strain>
    </source>
</reference>
<dbReference type="InterPro" id="IPR020097">
    <property type="entry name" value="PsdUridine_synth_TruA_a/b_dom"/>
</dbReference>
<dbReference type="Proteomes" id="UP000240708">
    <property type="component" value="Unassembled WGS sequence"/>
</dbReference>
<evidence type="ECO:0000256" key="7">
    <source>
        <dbReference type="RuleBase" id="RU003792"/>
    </source>
</evidence>
<dbReference type="PIRSF" id="PIRSF001430">
    <property type="entry name" value="tRNA_psdUrid_synth"/>
    <property type="match status" value="1"/>
</dbReference>
<comment type="catalytic activity">
    <reaction evidence="4 7">
        <text>uridine(38/39/40) in tRNA = pseudouridine(38/39/40) in tRNA</text>
        <dbReference type="Rhea" id="RHEA:22376"/>
        <dbReference type="Rhea" id="RHEA-COMP:10085"/>
        <dbReference type="Rhea" id="RHEA-COMP:10087"/>
        <dbReference type="ChEBI" id="CHEBI:65314"/>
        <dbReference type="ChEBI" id="CHEBI:65315"/>
        <dbReference type="EC" id="5.4.99.12"/>
    </reaction>
</comment>
<evidence type="ECO:0000313" key="9">
    <source>
        <dbReference type="EMBL" id="PSL05675.1"/>
    </source>
</evidence>
<feature type="binding site" evidence="4 6">
    <location>
        <position position="115"/>
    </location>
    <ligand>
        <name>substrate</name>
    </ligand>
</feature>
<evidence type="ECO:0000313" key="10">
    <source>
        <dbReference type="Proteomes" id="UP000240708"/>
    </source>
</evidence>
<comment type="caution">
    <text evidence="9">The sequence shown here is derived from an EMBL/GenBank/DDBJ whole genome shotgun (WGS) entry which is preliminary data.</text>
</comment>
<protein>
    <recommendedName>
        <fullName evidence="4">tRNA pseudouridine synthase A</fullName>
        <ecNumber evidence="4">5.4.99.12</ecNumber>
    </recommendedName>
    <alternativeName>
        <fullName evidence="4">tRNA pseudouridine(38-40) synthase</fullName>
    </alternativeName>
    <alternativeName>
        <fullName evidence="4">tRNA pseudouridylate synthase I</fullName>
    </alternativeName>
    <alternativeName>
        <fullName evidence="4">tRNA-uridine isomerase I</fullName>
    </alternativeName>
</protein>
<keyword evidence="2 4" id="KW-0819">tRNA processing</keyword>
<feature type="active site" description="Nucleophile" evidence="4 5">
    <location>
        <position position="57"/>
    </location>
</feature>
<dbReference type="Gene3D" id="3.30.70.580">
    <property type="entry name" value="Pseudouridine synthase I, catalytic domain, N-terminal subdomain"/>
    <property type="match status" value="1"/>
</dbReference>
<dbReference type="GO" id="GO:0003723">
    <property type="term" value="F:RNA binding"/>
    <property type="evidence" value="ECO:0007669"/>
    <property type="project" value="InterPro"/>
</dbReference>
<name>A0A2P8E883_9BACT</name>
<dbReference type="InterPro" id="IPR020095">
    <property type="entry name" value="PsdUridine_synth_TruA_C"/>
</dbReference>
<dbReference type="PANTHER" id="PTHR11142:SF0">
    <property type="entry name" value="TRNA PSEUDOURIDINE SYNTHASE-LIKE 1"/>
    <property type="match status" value="1"/>
</dbReference>
<evidence type="ECO:0000256" key="5">
    <source>
        <dbReference type="PIRSR" id="PIRSR001430-1"/>
    </source>
</evidence>
<evidence type="ECO:0000256" key="2">
    <source>
        <dbReference type="ARBA" id="ARBA00022694"/>
    </source>
</evidence>
<sequence length="261" mass="30099">MQSRPYSYLFYLQYLGLRYAGWQKQKGIKTVQGTIERGIRYVLDHEDFTLLGASRTDSGVSCERGAFQLFLRRPLEQVDFLEKVNESLPADIRLLSFQQVANSFNIIQDISWKEYHFQMAFGEKFHPFASANFGYFPGKPDPAKMQEAASLFKGQHDFRRFCSIDKISENYQRNIFESEIIFHPHTGQTLVPENALIYKVRGDGFLRYQVRMMVSALVELGMGRLSLEDIRTALQSKDKNPLVRHASANGLLLYDLGFKSL</sequence>
<accession>A0A2P8E883</accession>
<dbReference type="GO" id="GO:0031119">
    <property type="term" value="P:tRNA pseudouridine synthesis"/>
    <property type="evidence" value="ECO:0007669"/>
    <property type="project" value="UniProtKB-UniRule"/>
</dbReference>